<dbReference type="Proteomes" id="UP001211065">
    <property type="component" value="Unassembled WGS sequence"/>
</dbReference>
<dbReference type="GO" id="GO:0042597">
    <property type="term" value="C:periplasmic space"/>
    <property type="evidence" value="ECO:0007669"/>
    <property type="project" value="InterPro"/>
</dbReference>
<dbReference type="EMBL" id="JADGJW010000154">
    <property type="protein sequence ID" value="KAJ3222892.1"/>
    <property type="molecule type" value="Genomic_DNA"/>
</dbReference>
<evidence type="ECO:0000259" key="4">
    <source>
        <dbReference type="Pfam" id="PF05426"/>
    </source>
</evidence>
<keyword evidence="3" id="KW-0812">Transmembrane</keyword>
<feature type="domain" description="Alginate lyase" evidence="4">
    <location>
        <begin position="576"/>
        <end position="753"/>
    </location>
</feature>
<keyword evidence="6" id="KW-1185">Reference proteome</keyword>
<dbReference type="SUPFAM" id="SSF48230">
    <property type="entry name" value="Chondroitin AC/alginate lyase"/>
    <property type="match status" value="1"/>
</dbReference>
<feature type="transmembrane region" description="Helical" evidence="3">
    <location>
        <begin position="120"/>
        <end position="140"/>
    </location>
</feature>
<evidence type="ECO:0000256" key="1">
    <source>
        <dbReference type="ARBA" id="ARBA00022729"/>
    </source>
</evidence>
<dbReference type="InterPro" id="IPR008929">
    <property type="entry name" value="Chondroitin_lyas"/>
</dbReference>
<keyword evidence="2" id="KW-0456">Lyase</keyword>
<proteinExistence type="predicted"/>
<name>A0AAD5U3I0_9FUNG</name>
<evidence type="ECO:0000256" key="2">
    <source>
        <dbReference type="ARBA" id="ARBA00023239"/>
    </source>
</evidence>
<reference evidence="5" key="1">
    <citation type="submission" date="2020-05" db="EMBL/GenBank/DDBJ databases">
        <title>Phylogenomic resolution of chytrid fungi.</title>
        <authorList>
            <person name="Stajich J.E."/>
            <person name="Amses K."/>
            <person name="Simmons R."/>
            <person name="Seto K."/>
            <person name="Myers J."/>
            <person name="Bonds A."/>
            <person name="Quandt C.A."/>
            <person name="Barry K."/>
            <person name="Liu P."/>
            <person name="Grigoriev I."/>
            <person name="Longcore J.E."/>
            <person name="James T.Y."/>
        </authorList>
    </citation>
    <scope>NUCLEOTIDE SEQUENCE</scope>
    <source>
        <strain evidence="5">JEL0476</strain>
    </source>
</reference>
<protein>
    <recommendedName>
        <fullName evidence="4">Alginate lyase domain-containing protein</fullName>
    </recommendedName>
</protein>
<gene>
    <name evidence="5" type="ORF">HK099_001777</name>
</gene>
<organism evidence="5 6">
    <name type="scientific">Clydaea vesicula</name>
    <dbReference type="NCBI Taxonomy" id="447962"/>
    <lineage>
        <taxon>Eukaryota</taxon>
        <taxon>Fungi</taxon>
        <taxon>Fungi incertae sedis</taxon>
        <taxon>Chytridiomycota</taxon>
        <taxon>Chytridiomycota incertae sedis</taxon>
        <taxon>Chytridiomycetes</taxon>
        <taxon>Lobulomycetales</taxon>
        <taxon>Lobulomycetaceae</taxon>
        <taxon>Clydaea</taxon>
    </lineage>
</organism>
<comment type="caution">
    <text evidence="5">The sequence shown here is derived from an EMBL/GenBank/DDBJ whole genome shotgun (WGS) entry which is preliminary data.</text>
</comment>
<dbReference type="Pfam" id="PF05426">
    <property type="entry name" value="Alginate_lyase"/>
    <property type="match status" value="1"/>
</dbReference>
<dbReference type="AlphaFoldDB" id="A0AAD5U3I0"/>
<accession>A0AAD5U3I0</accession>
<keyword evidence="3" id="KW-0472">Membrane</keyword>
<evidence type="ECO:0000256" key="3">
    <source>
        <dbReference type="SAM" id="Phobius"/>
    </source>
</evidence>
<keyword evidence="1" id="KW-0732">Signal</keyword>
<evidence type="ECO:0000313" key="6">
    <source>
        <dbReference type="Proteomes" id="UP001211065"/>
    </source>
</evidence>
<evidence type="ECO:0000313" key="5">
    <source>
        <dbReference type="EMBL" id="KAJ3222892.1"/>
    </source>
</evidence>
<dbReference type="InterPro" id="IPR008397">
    <property type="entry name" value="Alginate_lyase_dom"/>
</dbReference>
<dbReference type="Gene3D" id="1.50.10.100">
    <property type="entry name" value="Chondroitin AC/alginate lyase"/>
    <property type="match status" value="1"/>
</dbReference>
<keyword evidence="3" id="KW-1133">Transmembrane helix</keyword>
<dbReference type="GO" id="GO:0016829">
    <property type="term" value="F:lyase activity"/>
    <property type="evidence" value="ECO:0007669"/>
    <property type="project" value="UniProtKB-KW"/>
</dbReference>
<sequence>MKKSTDDLKMNDNKITKIFKRSNSFNSLPSLLVARRSNSLTKSTSELPLLSSGKRSISAKVNNFQTHSCFTISEDLPNTTKEPLRALNAVTKKNLHFASESKTVYKNFHSFTLKTPLKKILLFSSAILFFWFLIFMRIFVVEEIGVKNNQKVGLYRILGNDLPPRHKIGQTLSNLKFILKHEENFNNCEKWWVLNRIVDKKMESEIIKILENYNQKYIKISFKLSEYILNDFRYQDFPEPDFFRSEEFKRFGKGQKIRVLDSFYHDKNQYVMNNVKINLVFDVYYFSPQNGARNFAIEHGKRRNDWVFPFDGNCFITQQGWKQIISTIETVGDDIKYISVPMARLLNNSHAIDKTFLPQAVEEPQVIFRKSSQEVYNSSMRYGRRSKLELLWRLGIQKAPEGMWKSKSSFSWETETKNISADFGKFGVGGFVMRLFSGSSEQEMKSSKSAGKRAHSRVIGIQNLIDSIDESIGRNRLDFKKMAFYDEISLQKERLTLWSMRENSEDVDKRVVDKIKSIFSESKKILEETDKYFDNSIDFENSDKHSDAHLERKNVIPLATVVQWIWNDKVPLTVNNKFKNEYLQDIQKVLNQIQTLSLAWFYDGDGKWAIRAGNLLRLFLIDSAVMAESSWGALITTSGTIFHNSLNEKIDSFGGDEIALESTPLPHILHNLDITPVLDGIRLLTYRAKVFTKTEQSKIKQLFSGFLEFLTRHPLGFNASKQKNSAGVQWELQVASLALFLDDMRDFLKIAHRSKLIAGGYHMDLVNLAANSEFSQNANMYIKNCINSQPFQFEAGQNNANNPQEREAIDEFFDLNIKNNYSCMPSSVKSLIAELELLVKLSTLSRLLRNAFKQKSVEFWGEEKGEGNHQKLDIGSVASDIWNFNSIHPKAINVTLKEISLSRIILLHKAFLEKLEKSDNVKSTVSSLTLTEKLSKLNIFLQDLQFSKNFNVLKNFLPEAHKKIYNYSNLVEIFNPTKIIFNLSKVLENSIKSLKCSKWLQKILFKDDESSNSEFQNVYEMLGSTISQSDVDGAIIGVKWQWELERNHIEKNITVSLDNQDDTMHEEKLYSNREILNKNNNISNEKYVLNLKDVETMHGLFSYLLHSFVSMDEEVEGTNSIELFSDLRMAVEPSKYQSSSVYSTMIPNYWMLGM</sequence>